<proteinExistence type="predicted"/>
<protein>
    <recommendedName>
        <fullName evidence="4">DUF304 domain-containing protein</fullName>
    </recommendedName>
</protein>
<keyword evidence="3" id="KW-1185">Reference proteome</keyword>
<dbReference type="AlphaFoldDB" id="A0A2U1JUU1"/>
<evidence type="ECO:0000256" key="1">
    <source>
        <dbReference type="SAM" id="Phobius"/>
    </source>
</evidence>
<evidence type="ECO:0000313" key="2">
    <source>
        <dbReference type="EMBL" id="PWA08598.1"/>
    </source>
</evidence>
<dbReference type="Proteomes" id="UP000245618">
    <property type="component" value="Unassembled WGS sequence"/>
</dbReference>
<evidence type="ECO:0000313" key="3">
    <source>
        <dbReference type="Proteomes" id="UP000245618"/>
    </source>
</evidence>
<dbReference type="RefSeq" id="WP_116763610.1">
    <property type="nucleotide sequence ID" value="NZ_QCZH01000012.1"/>
</dbReference>
<accession>A0A2U1JUU1</accession>
<feature type="transmembrane region" description="Helical" evidence="1">
    <location>
        <begin position="84"/>
        <end position="107"/>
    </location>
</feature>
<gene>
    <name evidence="2" type="ORF">DB891_11360</name>
</gene>
<sequence length="209" mass="23597">MNSIEIPADLKNLIANEKIDFCVKAKSNYPKSKSYGIIIFGIVWTAFISIFVIAFFGPLFLGKEVHFKTNDEPTVGSIDNWEPLLVPGLIIGLFVIVGLSMLIWGFYTLFQNGGYFVGTETRLIKCLNNKITITDWEHFSGNIELSNENNLGDIEFQLRTGKMESRKNSPDKFVPDIIYISGVNNVLEIEKSCRVRIKENDPTPVIVNQ</sequence>
<feature type="transmembrane region" description="Helical" evidence="1">
    <location>
        <begin position="35"/>
        <end position="61"/>
    </location>
</feature>
<keyword evidence="1" id="KW-1133">Transmembrane helix</keyword>
<organism evidence="2 3">
    <name type="scientific">Flavobacterium laiguense</name>
    <dbReference type="NCBI Taxonomy" id="2169409"/>
    <lineage>
        <taxon>Bacteria</taxon>
        <taxon>Pseudomonadati</taxon>
        <taxon>Bacteroidota</taxon>
        <taxon>Flavobacteriia</taxon>
        <taxon>Flavobacteriales</taxon>
        <taxon>Flavobacteriaceae</taxon>
        <taxon>Flavobacterium</taxon>
    </lineage>
</organism>
<dbReference type="OrthoDB" id="1151084at2"/>
<evidence type="ECO:0008006" key="4">
    <source>
        <dbReference type="Google" id="ProtNLM"/>
    </source>
</evidence>
<name>A0A2U1JUU1_9FLAO</name>
<keyword evidence="1" id="KW-0812">Transmembrane</keyword>
<dbReference type="EMBL" id="QCZH01000012">
    <property type="protein sequence ID" value="PWA08598.1"/>
    <property type="molecule type" value="Genomic_DNA"/>
</dbReference>
<keyword evidence="1" id="KW-0472">Membrane</keyword>
<comment type="caution">
    <text evidence="2">The sequence shown here is derived from an EMBL/GenBank/DDBJ whole genome shotgun (WGS) entry which is preliminary data.</text>
</comment>
<reference evidence="2 3" key="1">
    <citation type="submission" date="2018-04" db="EMBL/GenBank/DDBJ databases">
        <title>Flavobacterium sp. nov., isolated from glacier ice.</title>
        <authorList>
            <person name="Liu Q."/>
            <person name="Xin Y.-H."/>
        </authorList>
    </citation>
    <scope>NUCLEOTIDE SEQUENCE [LARGE SCALE GENOMIC DNA]</scope>
    <source>
        <strain evidence="2 3">LB2P30</strain>
    </source>
</reference>